<keyword evidence="6 9" id="KW-0227">DNA damage</keyword>
<dbReference type="SUPFAM" id="SSF52141">
    <property type="entry name" value="Uracil-DNA glycosylase-like"/>
    <property type="match status" value="1"/>
</dbReference>
<dbReference type="PANTHER" id="PTHR11264">
    <property type="entry name" value="URACIL-DNA GLYCOSYLASE"/>
    <property type="match status" value="1"/>
</dbReference>
<keyword evidence="12" id="KW-1185">Reference proteome</keyword>
<evidence type="ECO:0000313" key="12">
    <source>
        <dbReference type="Proteomes" id="UP000319322"/>
    </source>
</evidence>
<dbReference type="NCBIfam" id="NF003592">
    <property type="entry name" value="PRK05254.1-5"/>
    <property type="match status" value="1"/>
</dbReference>
<keyword evidence="7 9" id="KW-0378">Hydrolase</keyword>
<keyword evidence="11" id="KW-0326">Glycosidase</keyword>
<dbReference type="NCBIfam" id="TIGR00628">
    <property type="entry name" value="ung"/>
    <property type="match status" value="1"/>
</dbReference>
<comment type="subcellular location">
    <subcellularLocation>
        <location evidence="9">Cytoplasm</location>
    </subcellularLocation>
</comment>
<dbReference type="EMBL" id="VKGC01000006">
    <property type="protein sequence ID" value="TSA85604.1"/>
    <property type="molecule type" value="Genomic_DNA"/>
</dbReference>
<dbReference type="InterPro" id="IPR005122">
    <property type="entry name" value="Uracil-DNA_glycosylase-like"/>
</dbReference>
<dbReference type="RefSeq" id="WP_120947661.1">
    <property type="nucleotide sequence ID" value="NZ_QXQP01000005.1"/>
</dbReference>
<dbReference type="InterPro" id="IPR002043">
    <property type="entry name" value="UDG_fam1"/>
</dbReference>
<evidence type="ECO:0000256" key="7">
    <source>
        <dbReference type="ARBA" id="ARBA00022801"/>
    </source>
</evidence>
<dbReference type="Pfam" id="PF03167">
    <property type="entry name" value="UDG"/>
    <property type="match status" value="1"/>
</dbReference>
<protein>
    <recommendedName>
        <fullName evidence="5 9">Uracil-DNA glycosylase</fullName>
        <shortName evidence="9">UDG</shortName>
        <ecNumber evidence="4 9">3.2.2.27</ecNumber>
    </recommendedName>
</protein>
<dbReference type="PANTHER" id="PTHR11264:SF0">
    <property type="entry name" value="URACIL-DNA GLYCOSYLASE"/>
    <property type="match status" value="1"/>
</dbReference>
<evidence type="ECO:0000256" key="8">
    <source>
        <dbReference type="ARBA" id="ARBA00023204"/>
    </source>
</evidence>
<evidence type="ECO:0000256" key="3">
    <source>
        <dbReference type="ARBA" id="ARBA00008184"/>
    </source>
</evidence>
<reference evidence="12" key="1">
    <citation type="submission" date="2019-07" db="EMBL/GenBank/DDBJ databases">
        <title>Helicobacter labacensis sp. nov., Helicobacter mehlei sp. nov. and Helicobacter vulpis sp. nov., isolated from gastric mucosa of red fox (Vulpis vulpis).</title>
        <authorList>
            <person name="Papic B."/>
        </authorList>
    </citation>
    <scope>NUCLEOTIDE SEQUENCE [LARGE SCALE GENOMIC DNA]</scope>
    <source>
        <strain evidence="12">L8b</strain>
    </source>
</reference>
<comment type="catalytic activity">
    <reaction evidence="1 9">
        <text>Hydrolyzes single-stranded DNA or mismatched double-stranded DNA and polynucleotides, releasing free uracil.</text>
        <dbReference type="EC" id="3.2.2.27"/>
    </reaction>
</comment>
<dbReference type="NCBIfam" id="NF003588">
    <property type="entry name" value="PRK05254.1-1"/>
    <property type="match status" value="1"/>
</dbReference>
<accession>A0A553UZG1</accession>
<dbReference type="SMART" id="SM00986">
    <property type="entry name" value="UDG"/>
    <property type="match status" value="1"/>
</dbReference>
<dbReference type="GO" id="GO:0004844">
    <property type="term" value="F:uracil DNA N-glycosylase activity"/>
    <property type="evidence" value="ECO:0007669"/>
    <property type="project" value="UniProtKB-UniRule"/>
</dbReference>
<name>A0A553UZG1_9HELI</name>
<dbReference type="SMART" id="SM00987">
    <property type="entry name" value="UreE_C"/>
    <property type="match status" value="1"/>
</dbReference>
<evidence type="ECO:0000256" key="6">
    <source>
        <dbReference type="ARBA" id="ARBA00022763"/>
    </source>
</evidence>
<comment type="caution">
    <text evidence="11">The sequence shown here is derived from an EMBL/GenBank/DDBJ whole genome shotgun (WGS) entry which is preliminary data.</text>
</comment>
<dbReference type="GO" id="GO:0005737">
    <property type="term" value="C:cytoplasm"/>
    <property type="evidence" value="ECO:0007669"/>
    <property type="project" value="UniProtKB-SubCell"/>
</dbReference>
<dbReference type="InterPro" id="IPR036895">
    <property type="entry name" value="Uracil-DNA_glycosylase-like_sf"/>
</dbReference>
<gene>
    <name evidence="9" type="primary">ung</name>
    <name evidence="11" type="ORF">FNE76_03830</name>
</gene>
<feature type="domain" description="Uracil-DNA glycosylase-like" evidence="10">
    <location>
        <begin position="60"/>
        <end position="231"/>
    </location>
</feature>
<feature type="active site" description="Proton acceptor" evidence="9">
    <location>
        <position position="75"/>
    </location>
</feature>
<reference evidence="11 12" key="3">
    <citation type="submission" date="2019-07" db="EMBL/GenBank/DDBJ databases">
        <authorList>
            <person name="Papic B."/>
        </authorList>
    </citation>
    <scope>NUCLEOTIDE SEQUENCE [LARGE SCALE GENOMIC DNA]</scope>
    <source>
        <strain evidence="11 12">L8b</strain>
    </source>
</reference>
<comment type="function">
    <text evidence="2 9">Excises uracil residues from the DNA which can arise as a result of misincorporation of dUMP residues by DNA polymerase or due to deamination of cytosine.</text>
</comment>
<dbReference type="Gene3D" id="3.40.470.10">
    <property type="entry name" value="Uracil-DNA glycosylase-like domain"/>
    <property type="match status" value="1"/>
</dbReference>
<dbReference type="EC" id="3.2.2.27" evidence="4 9"/>
<dbReference type="NCBIfam" id="NF003589">
    <property type="entry name" value="PRK05254.1-2"/>
    <property type="match status" value="1"/>
</dbReference>
<dbReference type="GO" id="GO:0097510">
    <property type="term" value="P:base-excision repair, AP site formation via deaminated base removal"/>
    <property type="evidence" value="ECO:0007669"/>
    <property type="project" value="TreeGrafter"/>
</dbReference>
<dbReference type="CDD" id="cd10027">
    <property type="entry name" value="UDG-F1-like"/>
    <property type="match status" value="1"/>
</dbReference>
<dbReference type="OrthoDB" id="9804372at2"/>
<keyword evidence="8 9" id="KW-0234">DNA repair</keyword>
<keyword evidence="9" id="KW-0963">Cytoplasm</keyword>
<evidence type="ECO:0000256" key="5">
    <source>
        <dbReference type="ARBA" id="ARBA00018429"/>
    </source>
</evidence>
<dbReference type="Proteomes" id="UP000319322">
    <property type="component" value="Unassembled WGS sequence"/>
</dbReference>
<evidence type="ECO:0000259" key="10">
    <source>
        <dbReference type="SMART" id="SM00986"/>
    </source>
</evidence>
<reference evidence="11 12" key="2">
    <citation type="submission" date="2019-07" db="EMBL/GenBank/DDBJ databases">
        <title>Helicobacter labacensis sp. nov., Helicobacter mehlei sp. nov. and Helicobacter vulpis sp. nov., isolated from gastric mucosa of red fox (Vulpis vulpis).</title>
        <authorList>
            <person name="Kusar D."/>
            <person name="Gruntar I."/>
            <person name="Pate M."/>
            <person name="Zajc U."/>
            <person name="Ocepek M."/>
        </authorList>
    </citation>
    <scope>NUCLEOTIDE SEQUENCE [LARGE SCALE GENOMIC DNA]</scope>
    <source>
        <strain evidence="11 12">L8b</strain>
    </source>
</reference>
<evidence type="ECO:0000256" key="2">
    <source>
        <dbReference type="ARBA" id="ARBA00002631"/>
    </source>
</evidence>
<evidence type="ECO:0000256" key="9">
    <source>
        <dbReference type="HAMAP-Rule" id="MF_00148"/>
    </source>
</evidence>
<evidence type="ECO:0000313" key="11">
    <source>
        <dbReference type="EMBL" id="TSA85604.1"/>
    </source>
</evidence>
<sequence length="248" mass="28172">MLFHILERLKKSAWCDLLMPIVSTPEFKTLNQNYMQSLKIAQMKHTRVFPLPTELFKAFECTPLECLHTILLGQDPYPGTFMHQDQEYPLAMGLSFSVPRVAPIPKSLQNIYKELFSSLNITPSLHGNLQGWARQGVLLLNAILSVEKNKPKSHESLGWETFTDQVLRQLSTLQRPLVFMFLGKVAQEKIKLLSPNPQHLVLSAPHPSPLAQTRPPLFLGSGVFNKAQEFLQAQNIPMEWAPDPLPRD</sequence>
<comment type="similarity">
    <text evidence="3 9">Belongs to the uracil-DNA glycosylase (UDG) superfamily. UNG family.</text>
</comment>
<dbReference type="AlphaFoldDB" id="A0A553UZG1"/>
<organism evidence="11 12">
    <name type="scientific">Helicobacter mehlei</name>
    <dbReference type="NCBI Taxonomy" id="2316080"/>
    <lineage>
        <taxon>Bacteria</taxon>
        <taxon>Pseudomonadati</taxon>
        <taxon>Campylobacterota</taxon>
        <taxon>Epsilonproteobacteria</taxon>
        <taxon>Campylobacterales</taxon>
        <taxon>Helicobacteraceae</taxon>
        <taxon>Helicobacter</taxon>
    </lineage>
</organism>
<evidence type="ECO:0000256" key="4">
    <source>
        <dbReference type="ARBA" id="ARBA00012030"/>
    </source>
</evidence>
<evidence type="ECO:0000256" key="1">
    <source>
        <dbReference type="ARBA" id="ARBA00001400"/>
    </source>
</evidence>
<dbReference type="HAMAP" id="MF_00148">
    <property type="entry name" value="UDG"/>
    <property type="match status" value="1"/>
</dbReference>
<proteinExistence type="inferred from homology"/>